<gene>
    <name evidence="1" type="ORF">DPN68_10280</name>
</gene>
<dbReference type="Pfam" id="PF12864">
    <property type="entry name" value="DUF3822"/>
    <property type="match status" value="1"/>
</dbReference>
<protein>
    <submittedName>
        <fullName evidence="1">DUF3822 domain-containing protein</fullName>
    </submittedName>
</protein>
<evidence type="ECO:0000313" key="2">
    <source>
        <dbReference type="Proteomes" id="UP000253319"/>
    </source>
</evidence>
<dbReference type="Gene3D" id="3.30.420.260">
    <property type="match status" value="1"/>
</dbReference>
<organism evidence="1 2">
    <name type="scientific">Flavobacterium tibetense</name>
    <dbReference type="NCBI Taxonomy" id="2233533"/>
    <lineage>
        <taxon>Bacteria</taxon>
        <taxon>Pseudomonadati</taxon>
        <taxon>Bacteroidota</taxon>
        <taxon>Flavobacteriia</taxon>
        <taxon>Flavobacteriales</taxon>
        <taxon>Flavobacteriaceae</taxon>
        <taxon>Flavobacterium</taxon>
    </lineage>
</organism>
<name>A0A365P0G2_9FLAO</name>
<evidence type="ECO:0000313" key="1">
    <source>
        <dbReference type="EMBL" id="RBA27864.1"/>
    </source>
</evidence>
<keyword evidence="2" id="KW-1185">Reference proteome</keyword>
<proteinExistence type="predicted"/>
<dbReference type="RefSeq" id="WP_113989568.1">
    <property type="nucleotide sequence ID" value="NZ_QLST01000012.1"/>
</dbReference>
<comment type="caution">
    <text evidence="1">The sequence shown here is derived from an EMBL/GenBank/DDBJ whole genome shotgun (WGS) entry which is preliminary data.</text>
</comment>
<dbReference type="CDD" id="cd24013">
    <property type="entry name" value="ASKHA_ATPase_BT3980-like"/>
    <property type="match status" value="1"/>
</dbReference>
<dbReference type="InterPro" id="IPR024213">
    <property type="entry name" value="DUF3822"/>
</dbReference>
<dbReference type="Proteomes" id="UP000253319">
    <property type="component" value="Unassembled WGS sequence"/>
</dbReference>
<dbReference type="OrthoDB" id="658622at2"/>
<dbReference type="AlphaFoldDB" id="A0A365P0G2"/>
<accession>A0A365P0G2</accession>
<dbReference type="Gene3D" id="3.30.420.250">
    <property type="match status" value="1"/>
</dbReference>
<reference evidence="1 2" key="1">
    <citation type="submission" date="2018-06" db="EMBL/GenBank/DDBJ databases">
        <title>Flavobacterium tibetense sp. nov., isolated from a wetland YonghuCo on Tibetan Plateau.</title>
        <authorList>
            <person name="Xing P."/>
            <person name="Phurbu D."/>
            <person name="Lu H."/>
        </authorList>
    </citation>
    <scope>NUCLEOTIDE SEQUENCE [LARGE SCALE GENOMIC DNA]</scope>
    <source>
        <strain evidence="1 2">YH5</strain>
    </source>
</reference>
<dbReference type="EMBL" id="QLST01000012">
    <property type="protein sequence ID" value="RBA27864.1"/>
    <property type="molecule type" value="Genomic_DNA"/>
</dbReference>
<sequence length="270" mass="31901">MVITTNDITQKTYRKLSIQVSLSGLSFCVFDLITHKIIAFNEVVFSDNQVIEEQLWKAFVTFPILTNTYDEIVVIHNNHLNTFVPTSLFNENYLGSYLQYNVKVFESDLFAYDKLSTYEVNNVYVPYVNINNFLLDQFQSFEYCNSNTILVKKLLDFSSKQAEKEVFVHLQENHFEIVILKNQELVLFNSFEYQTIEDFIYYILFTFEQLQLNPEIVPLHLLGICNKEDEFFKIAYKYIKNCDLLDVTQQVATLDQTRTTVRKHFILFHS</sequence>